<gene>
    <name evidence="9" type="ORF">AVR91_0203400</name>
</gene>
<keyword evidence="5" id="KW-0436">Ligase</keyword>
<dbReference type="InterPro" id="IPR057737">
    <property type="entry name" value="Condensation_MtbB-like"/>
</dbReference>
<dbReference type="GO" id="GO:0006633">
    <property type="term" value="P:fatty acid biosynthetic process"/>
    <property type="evidence" value="ECO:0007669"/>
    <property type="project" value="TreeGrafter"/>
</dbReference>
<dbReference type="Pfam" id="PF00109">
    <property type="entry name" value="ketoacyl-synt"/>
    <property type="match status" value="1"/>
</dbReference>
<dbReference type="GO" id="GO:0005737">
    <property type="term" value="C:cytoplasm"/>
    <property type="evidence" value="ECO:0007669"/>
    <property type="project" value="TreeGrafter"/>
</dbReference>
<dbReference type="SMART" id="SM00823">
    <property type="entry name" value="PKS_PP"/>
    <property type="match status" value="1"/>
</dbReference>
<dbReference type="InterPro" id="IPR020806">
    <property type="entry name" value="PKS_PP-bd"/>
</dbReference>
<dbReference type="SMART" id="SM00827">
    <property type="entry name" value="PKS_AT"/>
    <property type="match status" value="1"/>
</dbReference>
<dbReference type="InterPro" id="IPR036291">
    <property type="entry name" value="NAD(P)-bd_dom_sf"/>
</dbReference>
<feature type="domain" description="Carrier" evidence="7">
    <location>
        <begin position="1307"/>
        <end position="1382"/>
    </location>
</feature>
<dbReference type="SUPFAM" id="SSF53901">
    <property type="entry name" value="Thiolase-like"/>
    <property type="match status" value="1"/>
</dbReference>
<dbReference type="Pfam" id="PF00668">
    <property type="entry name" value="Condensation"/>
    <property type="match status" value="1"/>
</dbReference>
<evidence type="ECO:0000259" key="8">
    <source>
        <dbReference type="PROSITE" id="PS52004"/>
    </source>
</evidence>
<feature type="domain" description="Ketosynthase family 3 (KS3)" evidence="8">
    <location>
        <begin position="1"/>
        <end position="426"/>
    </location>
</feature>
<dbReference type="InterPro" id="IPR057326">
    <property type="entry name" value="KR_dom"/>
</dbReference>
<dbReference type="Pfam" id="PF08659">
    <property type="entry name" value="KR"/>
    <property type="match status" value="1"/>
</dbReference>
<accession>A0A1W2M2V6</accession>
<dbReference type="SUPFAM" id="SSF53474">
    <property type="entry name" value="alpha/beta-Hydrolases"/>
    <property type="match status" value="1"/>
</dbReference>
<sequence>MIAITGLACRFPGAVDAAAFWDLLLAGRSGLTRFGPDELRAAGVPEDLASAPGYVPVGGLIDGQDLFDPEPFGLTDAEAALMDPQQRLFLQMSWQALEQAGHGGGVGAGTVGVYAGASQSAYLASNLGRRWDPTGGGADPVGSLRTAMATHGDYLPLQVAYRLNLTGPAMSITSTCSSSLVAVHTAAQALLAEECDTALAGGVSLIVPQGHGYLHVPDGIYAADGVVRPYSAHGTGIVYTQGVGAVVLRRLADALADGDPVLAVLHGSAVNNDGAVKAGFTAPSPRGQARVIAEAQTVAGVAPRQVGYVEGHGTATALGDPIEVSALRTVFGQADRPWCGLGSVKANIGHANTAAGIASLIKTVLARSHGVLPPAPNSEPVNPRLGLEGSAFALSGDARPWPADAEFAGVSSFGIGGTNCHVVLGPAPARPPSTPDERPQILVVSGQTDAAARQAANDLSEHLPGLKDSADLADLAYTLDEGRTQHSRRIAVVCAPARIDAAAAALREARPVPASRPRVIFAFPGAGSQYPGMGSALYASEPVFARTVDTCAELLLPLTGHDIRHVLDGREDRVRDAAVGLPALFAVSLATARLLESWDVRPDVVLGHSLGEYTAAVVSGGLALPDAARLVAVRCTEVSRAAGGGAMLSLDLADVSGLLAAHPDVDLAALNGPAGSVVSGPADAITALEAEAVAAGIRGRRLRVDTALHSRLVDPAIPAVRAAAANLAATTPEIPMISTLTGTTVTDELGTAEHWARQLRDPVVFSPALRVALDPAPVVLVQVGPGSSLVTLARAHGDPALLDSAITLDHDRVDLEAESVRAAVARLWAHGGEIGLSAQRRGQRARVAAPGYAFQPRRLWIDPPAEPVTPARAPGLLRLPRWRQLPPLSGTTTAGRFLLAADSPSPIAEALGMSTVEDHEPGSPIDGVVVLTAPGQEVSEVVLAHAELARKLSGTTVPKLLAVTFGADRVESLDTVTPGAAAARALSRVLAQEHRGIRWRTVDLPPATDPGLAAKAILDELADLVRSPDERGGQIAWRSGVRWQRDIEVWPLTPPSTTVREPRRAVVSGGLGDVGLVVAERLARRGAAVVITSRRPASDVPDAARTLDALKADGLDIRTRTLDASDVDGWRGLLAEHEPDVIVHAAGAAATTRAVPLRDATPDQVNAQLLGKVGGARALQAAIDALPEASRPGLVVLMSSAATLVGGIGTGPYAAANAALDALATANTGWTSVVWDGWSVGPGGADREVALRDALDAATGGRAFDLVLDRYLAGSVPPVVAVSRTDLTERMATAAYTAPGEQGDAGVFADPLQERIARLWSDLFGVAITSPDADFFALGGHSLLATGMLAALTQDHGVRLRLADLLAAPTVAGLADLLRARDVTPPSPRTPIPATAAEPGSFPLTRVQHAYWIGRDGGYRWGDVPCHFFLEYDCAELDLARYEDAWNKVIARHPMLRSIVDSQGQARVLRDLPRYRIRTHDLRALSEVDRNRRLSAIRDRVGRKPGPADRWPLFTVQAALLPGGRTRLFLGVDVLICDAASWWIVDRDLHACYTDPARVLEPVGIHPADCVRALEARRDGADGVRAAEYWRARLTAIPEAPPIPVDEEAAAGRFVRHAATLDATSWERLRRIAAEHRVTPTAVLLTVYTDVLAAWSGRDAFSVMLTLFDRPDIHPDVPNVVGDFTSLVLHATEEADLGTFAERARRTQRRLFDDLDHREFSALDVLAEKSSAQGEVAAVPVVFTSALGLTEVIGADHDPRWIGRKVAALSQTPQTLLDHQVLEEGGELLLQWDVLDPVVPAGQVATAIADHVARVRRLADDPASWTGGSRAPVEDADIALLLREGVPDGRTLFLLHPSGGDVLCYTELSRLLDRETTVVALTDPGLSGGDAPDSVDALAALYLGVLRRHQPIGPYLLGGWSMGGDLAQRMACLLHESGEHTELLVLLDSNEPSHITDVPGGDAEIRRRYLASLAGYLDTELAAAQEPTQSEVDTVLREHGLLRAGTSAAARVEVFARHLRGLAGYRPPRLGDPETRTLIVKAGQRSPVNSGIGMGVDDVPGDPADLGWTPLLTRPPTTSTVDAHHYALLRGETVAAIAALINDELSHPERPLS</sequence>
<protein>
    <submittedName>
        <fullName evidence="9">Uncharacterized protein</fullName>
    </submittedName>
</protein>
<dbReference type="InterPro" id="IPR023213">
    <property type="entry name" value="CAT-like_dom_sf"/>
</dbReference>
<evidence type="ECO:0000256" key="4">
    <source>
        <dbReference type="ARBA" id="ARBA00022553"/>
    </source>
</evidence>
<dbReference type="Pfam" id="PF00550">
    <property type="entry name" value="PP-binding"/>
    <property type="match status" value="1"/>
</dbReference>
<dbReference type="InterPro" id="IPR001227">
    <property type="entry name" value="Ac_transferase_dom_sf"/>
</dbReference>
<dbReference type="SMART" id="SM00822">
    <property type="entry name" value="PKS_KR"/>
    <property type="match status" value="1"/>
</dbReference>
<dbReference type="PROSITE" id="PS50075">
    <property type="entry name" value="CARRIER"/>
    <property type="match status" value="1"/>
</dbReference>
<dbReference type="InterPro" id="IPR050091">
    <property type="entry name" value="PKS_NRPS_Biosynth_Enz"/>
</dbReference>
<dbReference type="InterPro" id="IPR029058">
    <property type="entry name" value="AB_hydrolase_fold"/>
</dbReference>
<evidence type="ECO:0000313" key="10">
    <source>
        <dbReference type="Proteomes" id="UP000076660"/>
    </source>
</evidence>
<dbReference type="Pfam" id="PF02801">
    <property type="entry name" value="Ketoacyl-synt_C"/>
    <property type="match status" value="1"/>
</dbReference>
<evidence type="ECO:0000256" key="3">
    <source>
        <dbReference type="ARBA" id="ARBA00022450"/>
    </source>
</evidence>
<dbReference type="SUPFAM" id="SSF52777">
    <property type="entry name" value="CoA-dependent acyltransferases"/>
    <property type="match status" value="2"/>
</dbReference>
<keyword evidence="3" id="KW-0596">Phosphopantetheine</keyword>
<keyword evidence="4" id="KW-0597">Phosphoprotein</keyword>
<dbReference type="InterPro" id="IPR006162">
    <property type="entry name" value="Ppantetheine_attach_site"/>
</dbReference>
<dbReference type="InterPro" id="IPR020615">
    <property type="entry name" value="Thiolase_acyl_enz_int_AS"/>
</dbReference>
<evidence type="ECO:0000256" key="1">
    <source>
        <dbReference type="ARBA" id="ARBA00001957"/>
    </source>
</evidence>
<dbReference type="Gene3D" id="3.40.50.720">
    <property type="entry name" value="NAD(P)-binding Rossmann-like Domain"/>
    <property type="match status" value="1"/>
</dbReference>
<dbReference type="InterPro" id="IPR032821">
    <property type="entry name" value="PKS_assoc"/>
</dbReference>
<reference evidence="9 10" key="1">
    <citation type="submission" date="2016-12" db="EMBL/GenBank/DDBJ databases">
        <title>Amycolatopsis keratiniphila subsp. keratiniphila genome sequencing and assembly.</title>
        <authorList>
            <person name="Mayilraj S."/>
            <person name="Kaur N."/>
        </authorList>
    </citation>
    <scope>NUCLEOTIDE SEQUENCE [LARGE SCALE GENOMIC DNA]</scope>
    <source>
        <strain evidence="9 10">DSM 44409</strain>
    </source>
</reference>
<evidence type="ECO:0000256" key="2">
    <source>
        <dbReference type="ARBA" id="ARBA00004924"/>
    </source>
</evidence>
<dbReference type="RefSeq" id="WP_063271285.1">
    <property type="nucleotide sequence ID" value="NZ_LQMT02000005.1"/>
</dbReference>
<proteinExistence type="predicted"/>
<dbReference type="CDD" id="cd19535">
    <property type="entry name" value="Cyc_NRPS"/>
    <property type="match status" value="1"/>
</dbReference>
<evidence type="ECO:0000259" key="7">
    <source>
        <dbReference type="PROSITE" id="PS50075"/>
    </source>
</evidence>
<evidence type="ECO:0000256" key="6">
    <source>
        <dbReference type="ARBA" id="ARBA00022679"/>
    </source>
</evidence>
<dbReference type="InterPro" id="IPR016036">
    <property type="entry name" value="Malonyl_transacylase_ACP-bd"/>
</dbReference>
<dbReference type="PANTHER" id="PTHR43775:SF37">
    <property type="entry name" value="SI:DKEY-61P9.11"/>
    <property type="match status" value="1"/>
</dbReference>
<evidence type="ECO:0000256" key="5">
    <source>
        <dbReference type="ARBA" id="ARBA00022598"/>
    </source>
</evidence>
<dbReference type="Proteomes" id="UP000076660">
    <property type="component" value="Unassembled WGS sequence"/>
</dbReference>
<dbReference type="InterPro" id="IPR036736">
    <property type="entry name" value="ACP-like_sf"/>
</dbReference>
<dbReference type="Gene3D" id="3.30.559.10">
    <property type="entry name" value="Chloramphenicol acetyltransferase-like domain"/>
    <property type="match status" value="1"/>
</dbReference>
<dbReference type="PROSITE" id="PS00012">
    <property type="entry name" value="PHOSPHOPANTETHEINE"/>
    <property type="match status" value="1"/>
</dbReference>
<name>A0A1W2M2V6_9PSEU</name>
<dbReference type="GO" id="GO:0005886">
    <property type="term" value="C:plasma membrane"/>
    <property type="evidence" value="ECO:0007669"/>
    <property type="project" value="TreeGrafter"/>
</dbReference>
<dbReference type="InterPro" id="IPR014030">
    <property type="entry name" value="Ketoacyl_synth_N"/>
</dbReference>
<dbReference type="Gene3D" id="3.40.50.1820">
    <property type="entry name" value="alpha/beta hydrolase"/>
    <property type="match status" value="1"/>
</dbReference>
<keyword evidence="6" id="KW-0808">Transferase</keyword>
<dbReference type="SUPFAM" id="SSF47336">
    <property type="entry name" value="ACP-like"/>
    <property type="match status" value="1"/>
</dbReference>
<dbReference type="Gene3D" id="1.10.1200.10">
    <property type="entry name" value="ACP-like"/>
    <property type="match status" value="1"/>
</dbReference>
<dbReference type="GO" id="GO:0004312">
    <property type="term" value="F:fatty acid synthase activity"/>
    <property type="evidence" value="ECO:0007669"/>
    <property type="project" value="TreeGrafter"/>
</dbReference>
<dbReference type="GO" id="GO:0031177">
    <property type="term" value="F:phosphopantetheine binding"/>
    <property type="evidence" value="ECO:0007669"/>
    <property type="project" value="InterPro"/>
</dbReference>
<dbReference type="EMBL" id="LQMT02000005">
    <property type="protein sequence ID" value="ONF74355.1"/>
    <property type="molecule type" value="Genomic_DNA"/>
</dbReference>
<dbReference type="SMART" id="SM00825">
    <property type="entry name" value="PKS_KS"/>
    <property type="match status" value="1"/>
</dbReference>
<dbReference type="CDD" id="cd00833">
    <property type="entry name" value="PKS"/>
    <property type="match status" value="1"/>
</dbReference>
<dbReference type="SUPFAM" id="SSF52151">
    <property type="entry name" value="FabD/lysophospholipase-like"/>
    <property type="match status" value="1"/>
</dbReference>
<dbReference type="SUPFAM" id="SSF55048">
    <property type="entry name" value="Probable ACP-binding domain of malonyl-CoA ACP transacylase"/>
    <property type="match status" value="1"/>
</dbReference>
<dbReference type="FunFam" id="3.30.559.10:FF:000023">
    <property type="entry name" value="Non-ribosomal peptide synthetase"/>
    <property type="match status" value="1"/>
</dbReference>
<dbReference type="InterPro" id="IPR020841">
    <property type="entry name" value="PKS_Beta-ketoAc_synthase_dom"/>
</dbReference>
<comment type="cofactor">
    <cofactor evidence="1">
        <name>pantetheine 4'-phosphate</name>
        <dbReference type="ChEBI" id="CHEBI:47942"/>
    </cofactor>
</comment>
<dbReference type="SUPFAM" id="SSF51735">
    <property type="entry name" value="NAD(P)-binding Rossmann-fold domains"/>
    <property type="match status" value="2"/>
</dbReference>
<dbReference type="InterPro" id="IPR016039">
    <property type="entry name" value="Thiolase-like"/>
</dbReference>
<dbReference type="InterPro" id="IPR013968">
    <property type="entry name" value="PKS_KR"/>
</dbReference>
<dbReference type="Pfam" id="PF00698">
    <property type="entry name" value="Acyl_transf_1"/>
    <property type="match status" value="1"/>
</dbReference>
<dbReference type="Gene3D" id="3.40.47.10">
    <property type="match status" value="1"/>
</dbReference>
<dbReference type="InterPro" id="IPR014031">
    <property type="entry name" value="Ketoacyl_synth_C"/>
</dbReference>
<dbReference type="InterPro" id="IPR001031">
    <property type="entry name" value="Thioesterase"/>
</dbReference>
<dbReference type="InterPro" id="IPR014043">
    <property type="entry name" value="Acyl_transferase_dom"/>
</dbReference>
<dbReference type="GO" id="GO:0071770">
    <property type="term" value="P:DIM/DIP cell wall layer assembly"/>
    <property type="evidence" value="ECO:0007669"/>
    <property type="project" value="TreeGrafter"/>
</dbReference>
<dbReference type="SMART" id="SM00824">
    <property type="entry name" value="PKS_TE"/>
    <property type="match status" value="1"/>
</dbReference>
<dbReference type="PROSITE" id="PS52004">
    <property type="entry name" value="KS3_2"/>
    <property type="match status" value="1"/>
</dbReference>
<dbReference type="InterPro" id="IPR001242">
    <property type="entry name" value="Condensation_dom"/>
</dbReference>
<dbReference type="OrthoDB" id="2472181at2"/>
<dbReference type="PROSITE" id="PS00098">
    <property type="entry name" value="THIOLASE_1"/>
    <property type="match status" value="1"/>
</dbReference>
<dbReference type="Gene3D" id="3.30.559.30">
    <property type="entry name" value="Nonribosomal peptide synthetase, condensation domain"/>
    <property type="match status" value="1"/>
</dbReference>
<organism evidence="9 10">
    <name type="scientific">Amycolatopsis keratiniphila subsp. keratiniphila</name>
    <dbReference type="NCBI Taxonomy" id="227715"/>
    <lineage>
        <taxon>Bacteria</taxon>
        <taxon>Bacillati</taxon>
        <taxon>Actinomycetota</taxon>
        <taxon>Actinomycetes</taxon>
        <taxon>Pseudonocardiales</taxon>
        <taxon>Pseudonocardiaceae</taxon>
        <taxon>Amycolatopsis</taxon>
        <taxon>Amycolatopsis japonica group</taxon>
    </lineage>
</organism>
<dbReference type="InterPro" id="IPR009081">
    <property type="entry name" value="PP-bd_ACP"/>
</dbReference>
<dbReference type="PANTHER" id="PTHR43775">
    <property type="entry name" value="FATTY ACID SYNTHASE"/>
    <property type="match status" value="1"/>
</dbReference>
<dbReference type="Gene3D" id="3.30.70.3290">
    <property type="match status" value="1"/>
</dbReference>
<dbReference type="Pfam" id="PF00975">
    <property type="entry name" value="Thioesterase"/>
    <property type="match status" value="1"/>
</dbReference>
<dbReference type="Gene3D" id="3.40.366.10">
    <property type="entry name" value="Malonyl-Coenzyme A Acyl Carrier Protein, domain 2"/>
    <property type="match status" value="1"/>
</dbReference>
<comment type="caution">
    <text evidence="9">The sequence shown here is derived from an EMBL/GenBank/DDBJ whole genome shotgun (WGS) entry which is preliminary data.</text>
</comment>
<evidence type="ECO:0000313" key="9">
    <source>
        <dbReference type="EMBL" id="ONF74355.1"/>
    </source>
</evidence>
<dbReference type="InterPro" id="IPR016035">
    <property type="entry name" value="Acyl_Trfase/lysoPLipase"/>
</dbReference>
<comment type="pathway">
    <text evidence="2">Siderophore biosynthesis.</text>
</comment>
<dbReference type="Pfam" id="PF16197">
    <property type="entry name" value="KAsynt_C_assoc"/>
    <property type="match status" value="1"/>
</dbReference>
<dbReference type="InterPro" id="IPR020802">
    <property type="entry name" value="TesA-like"/>
</dbReference>